<dbReference type="Pfam" id="PF00669">
    <property type="entry name" value="Flagellin_N"/>
    <property type="match status" value="1"/>
</dbReference>
<gene>
    <name evidence="7" type="ORF">H9646_05140</name>
</gene>
<dbReference type="RefSeq" id="WP_191722248.1">
    <property type="nucleotide sequence ID" value="NZ_JACSQK010000002.1"/>
</dbReference>
<dbReference type="PRINTS" id="PR00207">
    <property type="entry name" value="FLAGELLIN"/>
</dbReference>
<keyword evidence="3" id="KW-0964">Secreted</keyword>
<protein>
    <recommendedName>
        <fullName evidence="3">Flagellin</fullName>
    </recommendedName>
</protein>
<feature type="domain" description="Flagellin C-terminal" evidence="6">
    <location>
        <begin position="330"/>
        <end position="415"/>
    </location>
</feature>
<dbReference type="Gene3D" id="1.20.1330.10">
    <property type="entry name" value="f41 fragment of flagellin, N-terminal domain"/>
    <property type="match status" value="1"/>
</dbReference>
<evidence type="ECO:0000256" key="1">
    <source>
        <dbReference type="ARBA" id="ARBA00005709"/>
    </source>
</evidence>
<sequence>MAMTINTNVVSINAQRNLGLSGSTLSTSMQRLSSGLRVNSAKDDAAGLAIAERMNTQTRGLTVAARNANDGISLAQTAEGALGKVGDMLQRMRDLAVQSSNATNSKSDREALQAELSQLRGEVDRVAKTTTFNGSKLLEGSFTGGVFQVGANAGDNITVGALSDVRADKLGTSVYGSGEIAATDVTGAAGMFGTGATASMTAADTTISITGAGAGAVAQTVTIKADANMTAEQALGKAVEAINSKTADTGVTAFIEKNAAGVNQIQFRATADKAGEVDTIAITYSRGADVTGVGGGTLVAAGAIDDIAAGQEKGIDGIDISTQSGAWEALQRIDKSIDQVSSARAQLGAIQTRFEKSIENIDIQNENITAARGRIIDADFASETANLSRSQILQQAGTAMVAQANQLPQQVLSLLQ</sequence>
<reference evidence="7 8" key="1">
    <citation type="submission" date="2020-08" db="EMBL/GenBank/DDBJ databases">
        <title>A Genomic Blueprint of the Chicken Gut Microbiome.</title>
        <authorList>
            <person name="Gilroy R."/>
            <person name="Ravi A."/>
            <person name="Getino M."/>
            <person name="Pursley I."/>
            <person name="Horton D.L."/>
            <person name="Alikhan N.-F."/>
            <person name="Baker D."/>
            <person name="Gharbi K."/>
            <person name="Hall N."/>
            <person name="Watson M."/>
            <person name="Adriaenssens E.M."/>
            <person name="Foster-Nyarko E."/>
            <person name="Jarju S."/>
            <person name="Secka A."/>
            <person name="Antonio M."/>
            <person name="Oren A."/>
            <person name="Chaudhuri R."/>
            <person name="La Ragione R.M."/>
            <person name="Hildebrand F."/>
            <person name="Pallen M.J."/>
        </authorList>
    </citation>
    <scope>NUCLEOTIDE SEQUENCE [LARGE SCALE GENOMIC DNA]</scope>
    <source>
        <strain evidence="7 8">Sa2CVA6</strain>
    </source>
</reference>
<dbReference type="Gene3D" id="3.30.70.2120">
    <property type="match status" value="1"/>
</dbReference>
<evidence type="ECO:0000256" key="2">
    <source>
        <dbReference type="ARBA" id="ARBA00023143"/>
    </source>
</evidence>
<evidence type="ECO:0000259" key="5">
    <source>
        <dbReference type="Pfam" id="PF00669"/>
    </source>
</evidence>
<comment type="function">
    <text evidence="3">Flagellin is the subunit protein which polymerizes to form the filaments of bacterial flagella.</text>
</comment>
<dbReference type="Pfam" id="PF00700">
    <property type="entry name" value="Flagellin_C"/>
    <property type="match status" value="1"/>
</dbReference>
<dbReference type="InterPro" id="IPR042187">
    <property type="entry name" value="Flagellin_C_sub2"/>
</dbReference>
<dbReference type="SUPFAM" id="SSF64518">
    <property type="entry name" value="Phase 1 flagellin"/>
    <property type="match status" value="1"/>
</dbReference>
<keyword evidence="7" id="KW-0969">Cilium</keyword>
<comment type="subcellular location">
    <subcellularLocation>
        <location evidence="3">Secreted</location>
    </subcellularLocation>
    <subcellularLocation>
        <location evidence="3">Bacterial flagellum</location>
    </subcellularLocation>
</comment>
<evidence type="ECO:0000313" key="7">
    <source>
        <dbReference type="EMBL" id="MBD7959857.1"/>
    </source>
</evidence>
<dbReference type="InterPro" id="IPR046358">
    <property type="entry name" value="Flagellin_C"/>
</dbReference>
<dbReference type="InterPro" id="IPR001492">
    <property type="entry name" value="Flagellin"/>
</dbReference>
<dbReference type="PANTHER" id="PTHR42792:SF2">
    <property type="entry name" value="FLAGELLIN"/>
    <property type="match status" value="1"/>
</dbReference>
<feature type="coiled-coil region" evidence="4">
    <location>
        <begin position="102"/>
        <end position="129"/>
    </location>
</feature>
<keyword evidence="8" id="KW-1185">Reference proteome</keyword>
<evidence type="ECO:0000256" key="4">
    <source>
        <dbReference type="SAM" id="Coils"/>
    </source>
</evidence>
<name>A0ABR8S8R4_9BURK</name>
<feature type="domain" description="Flagellin N-terminal" evidence="5">
    <location>
        <begin position="5"/>
        <end position="143"/>
    </location>
</feature>
<evidence type="ECO:0000259" key="6">
    <source>
        <dbReference type="Pfam" id="PF00700"/>
    </source>
</evidence>
<dbReference type="Proteomes" id="UP000634919">
    <property type="component" value="Unassembled WGS sequence"/>
</dbReference>
<evidence type="ECO:0000313" key="8">
    <source>
        <dbReference type="Proteomes" id="UP000634919"/>
    </source>
</evidence>
<dbReference type="Gene3D" id="6.10.10.10">
    <property type="entry name" value="Flagellar export chaperone, C-terminal domain"/>
    <property type="match status" value="1"/>
</dbReference>
<organism evidence="7 8">
    <name type="scientific">Comamonas avium</name>
    <dbReference type="NCBI Taxonomy" id="2762231"/>
    <lineage>
        <taxon>Bacteria</taxon>
        <taxon>Pseudomonadati</taxon>
        <taxon>Pseudomonadota</taxon>
        <taxon>Betaproteobacteria</taxon>
        <taxon>Burkholderiales</taxon>
        <taxon>Comamonadaceae</taxon>
        <taxon>Comamonas</taxon>
    </lineage>
</organism>
<dbReference type="InterPro" id="IPR001029">
    <property type="entry name" value="Flagellin_N"/>
</dbReference>
<evidence type="ECO:0000256" key="3">
    <source>
        <dbReference type="RuleBase" id="RU362073"/>
    </source>
</evidence>
<keyword evidence="2 3" id="KW-0975">Bacterial flagellum</keyword>
<proteinExistence type="inferred from homology"/>
<keyword evidence="7" id="KW-0282">Flagellum</keyword>
<dbReference type="EMBL" id="JACSQK010000002">
    <property type="protein sequence ID" value="MBD7959857.1"/>
    <property type="molecule type" value="Genomic_DNA"/>
</dbReference>
<comment type="caution">
    <text evidence="7">The sequence shown here is derived from an EMBL/GenBank/DDBJ whole genome shotgun (WGS) entry which is preliminary data.</text>
</comment>
<dbReference type="PANTHER" id="PTHR42792">
    <property type="entry name" value="FLAGELLIN"/>
    <property type="match status" value="1"/>
</dbReference>
<accession>A0ABR8S8R4</accession>
<comment type="similarity">
    <text evidence="1 3">Belongs to the bacterial flagellin family.</text>
</comment>
<keyword evidence="7" id="KW-0966">Cell projection</keyword>
<keyword evidence="4" id="KW-0175">Coiled coil</keyword>